<comment type="similarity">
    <text evidence="1">Belongs to the aspartate/glutamate racemases family.</text>
</comment>
<dbReference type="SUPFAM" id="SSF53681">
    <property type="entry name" value="Aspartate/glutamate racemase"/>
    <property type="match status" value="2"/>
</dbReference>
<evidence type="ECO:0000256" key="2">
    <source>
        <dbReference type="ARBA" id="ARBA00023235"/>
    </source>
</evidence>
<organism evidence="4 5">
    <name type="scientific">Actinotalea fermentans</name>
    <dbReference type="NCBI Taxonomy" id="43671"/>
    <lineage>
        <taxon>Bacteria</taxon>
        <taxon>Bacillati</taxon>
        <taxon>Actinomycetota</taxon>
        <taxon>Actinomycetes</taxon>
        <taxon>Micrococcales</taxon>
        <taxon>Cellulomonadaceae</taxon>
        <taxon>Actinotalea</taxon>
    </lineage>
</organism>
<dbReference type="InterPro" id="IPR001920">
    <property type="entry name" value="Asp/Glu_race"/>
</dbReference>
<evidence type="ECO:0000313" key="5">
    <source>
        <dbReference type="Proteomes" id="UP000321484"/>
    </source>
</evidence>
<reference evidence="4 5" key="1">
    <citation type="submission" date="2019-07" db="EMBL/GenBank/DDBJ databases">
        <title>Whole genome shotgun sequence of Actinotalea fermentans NBRC 105374.</title>
        <authorList>
            <person name="Hosoyama A."/>
            <person name="Uohara A."/>
            <person name="Ohji S."/>
            <person name="Ichikawa N."/>
        </authorList>
    </citation>
    <scope>NUCLEOTIDE SEQUENCE [LARGE SCALE GENOMIC DNA]</scope>
    <source>
        <strain evidence="4 5">NBRC 105374</strain>
    </source>
</reference>
<dbReference type="EMBL" id="BJYK01000001">
    <property type="protein sequence ID" value="GEN78428.1"/>
    <property type="molecule type" value="Genomic_DNA"/>
</dbReference>
<dbReference type="Pfam" id="PF01177">
    <property type="entry name" value="Asp_Glu_race"/>
    <property type="match status" value="1"/>
</dbReference>
<dbReference type="AlphaFoldDB" id="A0A511YT99"/>
<comment type="caution">
    <text evidence="4">The sequence shown here is derived from an EMBL/GenBank/DDBJ whole genome shotgun (WGS) entry which is preliminary data.</text>
</comment>
<keyword evidence="2" id="KW-0413">Isomerase</keyword>
<evidence type="ECO:0000256" key="1">
    <source>
        <dbReference type="ARBA" id="ARBA00007847"/>
    </source>
</evidence>
<dbReference type="RefSeq" id="WP_146818933.1">
    <property type="nucleotide sequence ID" value="NZ_BJYK01000001.1"/>
</dbReference>
<proteinExistence type="inferred from homology"/>
<dbReference type="PANTHER" id="PTHR21198">
    <property type="entry name" value="GLUTAMATE RACEMASE"/>
    <property type="match status" value="1"/>
</dbReference>
<dbReference type="Proteomes" id="UP000321484">
    <property type="component" value="Unassembled WGS sequence"/>
</dbReference>
<protein>
    <submittedName>
        <fullName evidence="4">Aspartate racemase</fullName>
    </submittedName>
</protein>
<keyword evidence="5" id="KW-1185">Reference proteome</keyword>
<dbReference type="NCBIfam" id="TIGR00035">
    <property type="entry name" value="asp_race"/>
    <property type="match status" value="1"/>
</dbReference>
<dbReference type="OrthoDB" id="9803739at2"/>
<dbReference type="InterPro" id="IPR015942">
    <property type="entry name" value="Asp/Glu/hydantoin_racemase"/>
</dbReference>
<dbReference type="InterPro" id="IPR004380">
    <property type="entry name" value="Asp_race"/>
</dbReference>
<dbReference type="PANTHER" id="PTHR21198:SF7">
    <property type="entry name" value="ASPARTATE-GLUTAMATE RACEMASE FAMILY"/>
    <property type="match status" value="1"/>
</dbReference>
<evidence type="ECO:0000256" key="3">
    <source>
        <dbReference type="SAM" id="MobiDB-lite"/>
    </source>
</evidence>
<name>A0A511YT99_9CELL</name>
<sequence>MRRIGLLGGTSWESTVDYYRLLNAGTRDRLGGSHSADLVLRSADFAEIESLQAVDDWTSLGRRYAREAATLVEAGAEVLGICANTMHLLYEDVAAAGAPVVHLVDAVADVAQAAGFSRVGLLGTRYTMASQELYPAHFAGRGIDVVVPEAEDAAEVHRVIYAELVRGEVLESSRDALDAVVGRLVGRGVQAVILGCTELGMILAPERSPVPLLDSLAIHVEALLDAALGPSAPSTDGPSGPSHPSDRSSQSALEEGAA</sequence>
<dbReference type="GO" id="GO:0047661">
    <property type="term" value="F:amino-acid racemase activity"/>
    <property type="evidence" value="ECO:0007669"/>
    <property type="project" value="InterPro"/>
</dbReference>
<gene>
    <name evidence="4" type="ORF">AFE02nite_01620</name>
</gene>
<feature type="region of interest" description="Disordered" evidence="3">
    <location>
        <begin position="229"/>
        <end position="258"/>
    </location>
</feature>
<evidence type="ECO:0000313" key="4">
    <source>
        <dbReference type="EMBL" id="GEN78428.1"/>
    </source>
</evidence>
<accession>A0A511YT99</accession>
<dbReference type="Gene3D" id="3.40.50.1860">
    <property type="match status" value="2"/>
</dbReference>